<feature type="chain" id="PRO_5047008893" description="C-type lectin domain-containing protein" evidence="1">
    <location>
        <begin position="20"/>
        <end position="169"/>
    </location>
</feature>
<dbReference type="EMBL" id="CAWYQH010000174">
    <property type="protein sequence ID" value="CAK8698549.1"/>
    <property type="molecule type" value="Genomic_DNA"/>
</dbReference>
<organism evidence="3 4">
    <name type="scientific">Clavelina lepadiformis</name>
    <name type="common">Light-bulb sea squirt</name>
    <name type="synonym">Ascidia lepadiformis</name>
    <dbReference type="NCBI Taxonomy" id="159417"/>
    <lineage>
        <taxon>Eukaryota</taxon>
        <taxon>Metazoa</taxon>
        <taxon>Chordata</taxon>
        <taxon>Tunicata</taxon>
        <taxon>Ascidiacea</taxon>
        <taxon>Aplousobranchia</taxon>
        <taxon>Clavelinidae</taxon>
        <taxon>Clavelina</taxon>
    </lineage>
</organism>
<feature type="domain" description="C-type lectin" evidence="2">
    <location>
        <begin position="43"/>
        <end position="163"/>
    </location>
</feature>
<dbReference type="CDD" id="cd00037">
    <property type="entry name" value="CLECT"/>
    <property type="match status" value="1"/>
</dbReference>
<feature type="signal peptide" evidence="1">
    <location>
        <begin position="1"/>
        <end position="19"/>
    </location>
</feature>
<reference evidence="3 4" key="1">
    <citation type="submission" date="2024-02" db="EMBL/GenBank/DDBJ databases">
        <authorList>
            <person name="Daric V."/>
            <person name="Darras S."/>
        </authorList>
    </citation>
    <scope>NUCLEOTIDE SEQUENCE [LARGE SCALE GENOMIC DNA]</scope>
</reference>
<evidence type="ECO:0000259" key="2">
    <source>
        <dbReference type="PROSITE" id="PS50041"/>
    </source>
</evidence>
<dbReference type="PROSITE" id="PS50041">
    <property type="entry name" value="C_TYPE_LECTIN_2"/>
    <property type="match status" value="1"/>
</dbReference>
<dbReference type="Gene3D" id="3.10.100.10">
    <property type="entry name" value="Mannose-Binding Protein A, subunit A"/>
    <property type="match status" value="1"/>
</dbReference>
<dbReference type="Pfam" id="PF00059">
    <property type="entry name" value="Lectin_C"/>
    <property type="match status" value="1"/>
</dbReference>
<keyword evidence="4" id="KW-1185">Reference proteome</keyword>
<dbReference type="Proteomes" id="UP001642483">
    <property type="component" value="Unassembled WGS sequence"/>
</dbReference>
<dbReference type="PANTHER" id="PTHR22801">
    <property type="entry name" value="LITHOSTATHINE"/>
    <property type="match status" value="1"/>
</dbReference>
<dbReference type="InterPro" id="IPR016186">
    <property type="entry name" value="C-type_lectin-like/link_sf"/>
</dbReference>
<dbReference type="InterPro" id="IPR001304">
    <property type="entry name" value="C-type_lectin-like"/>
</dbReference>
<dbReference type="SUPFAM" id="SSF56436">
    <property type="entry name" value="C-type lectin-like"/>
    <property type="match status" value="1"/>
</dbReference>
<evidence type="ECO:0000256" key="1">
    <source>
        <dbReference type="SAM" id="SignalP"/>
    </source>
</evidence>
<evidence type="ECO:0000313" key="3">
    <source>
        <dbReference type="EMBL" id="CAK8698549.1"/>
    </source>
</evidence>
<name>A0ABP0H6G2_CLALP</name>
<sequence length="169" mass="19007">MLLVLQLLCIFFVALRSEAARGGSQEKVRALLDNGWKLVGPKHAYKLTLDEVNFSRGRQICQSWGGDIAVEGIRTSPNIRRKVGRHLYRGPEWIGLWVGITDTDVEGSFKWLDGKPALNSDLPWSPNEPSHSTGEDCIEIWGAERDFTLNDVSCNALRYGLCEKLVYDD</sequence>
<protein>
    <recommendedName>
        <fullName evidence="2">C-type lectin domain-containing protein</fullName>
    </recommendedName>
</protein>
<comment type="caution">
    <text evidence="3">The sequence shown here is derived from an EMBL/GenBank/DDBJ whole genome shotgun (WGS) entry which is preliminary data.</text>
</comment>
<dbReference type="InterPro" id="IPR050801">
    <property type="entry name" value="Ca-Dep_Lectins_ImmuneDev"/>
</dbReference>
<proteinExistence type="predicted"/>
<accession>A0ABP0H6G2</accession>
<gene>
    <name evidence="3" type="ORF">CVLEPA_LOCUS31982</name>
</gene>
<keyword evidence="1" id="KW-0732">Signal</keyword>
<dbReference type="SMART" id="SM00034">
    <property type="entry name" value="CLECT"/>
    <property type="match status" value="1"/>
</dbReference>
<dbReference type="InterPro" id="IPR016187">
    <property type="entry name" value="CTDL_fold"/>
</dbReference>
<evidence type="ECO:0000313" key="4">
    <source>
        <dbReference type="Proteomes" id="UP001642483"/>
    </source>
</evidence>
<dbReference type="PANTHER" id="PTHR22801:SF63">
    <property type="entry name" value="C-TYPE LECTIN DOMAIN-CONTAINING PROTEIN"/>
    <property type="match status" value="1"/>
</dbReference>